<dbReference type="Proteomes" id="UP001187192">
    <property type="component" value="Unassembled WGS sequence"/>
</dbReference>
<keyword evidence="3" id="KW-1185">Reference proteome</keyword>
<evidence type="ECO:0000313" key="2">
    <source>
        <dbReference type="EMBL" id="GMN19578.1"/>
    </source>
</evidence>
<name>A0AA87YPB3_FICCA</name>
<feature type="compositionally biased region" description="Basic and acidic residues" evidence="1">
    <location>
        <begin position="1"/>
        <end position="40"/>
    </location>
</feature>
<dbReference type="EMBL" id="BTGU01008870">
    <property type="protein sequence ID" value="GMN19578.1"/>
    <property type="molecule type" value="Genomic_DNA"/>
</dbReference>
<protein>
    <submittedName>
        <fullName evidence="2">Uncharacterized protein</fullName>
    </submittedName>
</protein>
<sequence>MNTKNSKPENPKKNPETRRTPQPHHSPERKYRKTEQKDSEIDQQLYQIKNYSKWRRRREILPVNSKGLRNLRNLDSDLLRAPRRNKKKKWNMKGYIVSQHIQRSRLFRKGLIKRCMSRNSSNSHLKSSYSATARIPKISDTTARVCYVATV</sequence>
<proteinExistence type="predicted"/>
<evidence type="ECO:0000256" key="1">
    <source>
        <dbReference type="SAM" id="MobiDB-lite"/>
    </source>
</evidence>
<gene>
    <name evidence="2" type="ORF">TIFTF001_050943</name>
</gene>
<accession>A0AA87YPB3</accession>
<organism evidence="2 3">
    <name type="scientific">Ficus carica</name>
    <name type="common">Common fig</name>
    <dbReference type="NCBI Taxonomy" id="3494"/>
    <lineage>
        <taxon>Eukaryota</taxon>
        <taxon>Viridiplantae</taxon>
        <taxon>Streptophyta</taxon>
        <taxon>Embryophyta</taxon>
        <taxon>Tracheophyta</taxon>
        <taxon>Spermatophyta</taxon>
        <taxon>Magnoliopsida</taxon>
        <taxon>eudicotyledons</taxon>
        <taxon>Gunneridae</taxon>
        <taxon>Pentapetalae</taxon>
        <taxon>rosids</taxon>
        <taxon>fabids</taxon>
        <taxon>Rosales</taxon>
        <taxon>Moraceae</taxon>
        <taxon>Ficeae</taxon>
        <taxon>Ficus</taxon>
    </lineage>
</organism>
<dbReference type="AlphaFoldDB" id="A0AA87YPB3"/>
<evidence type="ECO:0000313" key="3">
    <source>
        <dbReference type="Proteomes" id="UP001187192"/>
    </source>
</evidence>
<reference evidence="2" key="1">
    <citation type="submission" date="2023-07" db="EMBL/GenBank/DDBJ databases">
        <title>draft genome sequence of fig (Ficus carica).</title>
        <authorList>
            <person name="Takahashi T."/>
            <person name="Nishimura K."/>
        </authorList>
    </citation>
    <scope>NUCLEOTIDE SEQUENCE</scope>
</reference>
<feature type="region of interest" description="Disordered" evidence="1">
    <location>
        <begin position="1"/>
        <end position="42"/>
    </location>
</feature>
<comment type="caution">
    <text evidence="2">The sequence shown here is derived from an EMBL/GenBank/DDBJ whole genome shotgun (WGS) entry which is preliminary data.</text>
</comment>